<dbReference type="Pfam" id="PF05521">
    <property type="entry name" value="Phage_HCP"/>
    <property type="match status" value="1"/>
</dbReference>
<organism evidence="1 2">
    <name type="scientific">Magnetospirillum aberrantis SpK</name>
    <dbReference type="NCBI Taxonomy" id="908842"/>
    <lineage>
        <taxon>Bacteria</taxon>
        <taxon>Pseudomonadati</taxon>
        <taxon>Pseudomonadota</taxon>
        <taxon>Alphaproteobacteria</taxon>
        <taxon>Rhodospirillales</taxon>
        <taxon>Rhodospirillaceae</taxon>
        <taxon>Magnetospirillum</taxon>
    </lineage>
</organism>
<proteinExistence type="predicted"/>
<dbReference type="Proteomes" id="UP000480684">
    <property type="component" value="Unassembled WGS sequence"/>
</dbReference>
<reference evidence="1 2" key="1">
    <citation type="submission" date="2020-02" db="EMBL/GenBank/DDBJ databases">
        <authorList>
            <person name="Dziuba M."/>
            <person name="Kuznetsov B."/>
            <person name="Mardanov A."/>
            <person name="Ravin N."/>
            <person name="Grouzdev D."/>
        </authorList>
    </citation>
    <scope>NUCLEOTIDE SEQUENCE [LARGE SCALE GENOMIC DNA]</scope>
    <source>
        <strain evidence="1 2">SpK</strain>
    </source>
</reference>
<dbReference type="AlphaFoldDB" id="A0A7C9QT65"/>
<dbReference type="InterPro" id="IPR038666">
    <property type="entry name" value="SSP1_head-tail_sf"/>
</dbReference>
<dbReference type="RefSeq" id="WP_163677351.1">
    <property type="nucleotide sequence ID" value="NZ_JAAIYP010000034.1"/>
</dbReference>
<comment type="caution">
    <text evidence="1">The sequence shown here is derived from an EMBL/GenBank/DDBJ whole genome shotgun (WGS) entry which is preliminary data.</text>
</comment>
<evidence type="ECO:0000313" key="2">
    <source>
        <dbReference type="Proteomes" id="UP000480684"/>
    </source>
</evidence>
<sequence length="105" mass="11904">MDAGKLDRLITILALTTGQDEYGGVTETWTPIDDPVWARWMPGAGSERFAAASTYAETQGRFLIRWRSDITPQHRVAWDGREFDILDVVEIGRREGLELRVKARA</sequence>
<dbReference type="InterPro" id="IPR008767">
    <property type="entry name" value="Phage_SPP1_head-tail_adaptor"/>
</dbReference>
<gene>
    <name evidence="1" type="ORF">G4223_07745</name>
</gene>
<name>A0A7C9QT65_9PROT</name>
<dbReference type="NCBIfam" id="TIGR01563">
    <property type="entry name" value="gp16_SPP1"/>
    <property type="match status" value="1"/>
</dbReference>
<accession>A0A7C9QT65</accession>
<protein>
    <submittedName>
        <fullName evidence="1">Phage head closure protein</fullName>
    </submittedName>
</protein>
<keyword evidence="2" id="KW-1185">Reference proteome</keyword>
<evidence type="ECO:0000313" key="1">
    <source>
        <dbReference type="EMBL" id="NFV80000.1"/>
    </source>
</evidence>
<dbReference type="Gene3D" id="2.40.10.270">
    <property type="entry name" value="Bacteriophage SPP1 head-tail adaptor protein"/>
    <property type="match status" value="1"/>
</dbReference>
<dbReference type="EMBL" id="JAAIYP010000034">
    <property type="protein sequence ID" value="NFV80000.1"/>
    <property type="molecule type" value="Genomic_DNA"/>
</dbReference>